<keyword evidence="1" id="KW-0732">Signal</keyword>
<dbReference type="Proteomes" id="UP000594454">
    <property type="component" value="Chromosome 2"/>
</dbReference>
<evidence type="ECO:0000259" key="2">
    <source>
        <dbReference type="PROSITE" id="PS50940"/>
    </source>
</evidence>
<feature type="chain" id="PRO_5030975229" description="Chitin-binding type-2 domain-containing protein" evidence="1">
    <location>
        <begin position="21"/>
        <end position="146"/>
    </location>
</feature>
<evidence type="ECO:0000313" key="4">
    <source>
        <dbReference type="Proteomes" id="UP000594454"/>
    </source>
</evidence>
<dbReference type="SUPFAM" id="SSF57625">
    <property type="entry name" value="Invertebrate chitin-binding proteins"/>
    <property type="match status" value="2"/>
</dbReference>
<dbReference type="PROSITE" id="PS50940">
    <property type="entry name" value="CHIT_BIND_II"/>
    <property type="match status" value="1"/>
</dbReference>
<gene>
    <name evidence="3" type="ORF">HERILL_LOCUS3598</name>
</gene>
<sequence>MRSAILLATCFLCTIWHSSCINTIFCNYDGTRMNIPSKRSHYRECRNGILEQIPCPPGFVYCKELFSCQLECEGDDIDVVELDPKPVLYEYCWGDDDLTIHPLVDSCSGFIKCIDQSPLIGYCENNYRFDFFTESCTDSLCPDLYE</sequence>
<protein>
    <recommendedName>
        <fullName evidence="2">Chitin-binding type-2 domain-containing protein</fullName>
    </recommendedName>
</protein>
<feature type="signal peptide" evidence="1">
    <location>
        <begin position="1"/>
        <end position="20"/>
    </location>
</feature>
<dbReference type="Pfam" id="PF01607">
    <property type="entry name" value="CBM_14"/>
    <property type="match status" value="1"/>
</dbReference>
<organism evidence="3 4">
    <name type="scientific">Hermetia illucens</name>
    <name type="common">Black soldier fly</name>
    <dbReference type="NCBI Taxonomy" id="343691"/>
    <lineage>
        <taxon>Eukaryota</taxon>
        <taxon>Metazoa</taxon>
        <taxon>Ecdysozoa</taxon>
        <taxon>Arthropoda</taxon>
        <taxon>Hexapoda</taxon>
        <taxon>Insecta</taxon>
        <taxon>Pterygota</taxon>
        <taxon>Neoptera</taxon>
        <taxon>Endopterygota</taxon>
        <taxon>Diptera</taxon>
        <taxon>Brachycera</taxon>
        <taxon>Stratiomyomorpha</taxon>
        <taxon>Stratiomyidae</taxon>
        <taxon>Hermetiinae</taxon>
        <taxon>Hermetia</taxon>
    </lineage>
</organism>
<dbReference type="SMART" id="SM00494">
    <property type="entry name" value="ChtBD2"/>
    <property type="match status" value="2"/>
</dbReference>
<dbReference type="GO" id="GO:0008061">
    <property type="term" value="F:chitin binding"/>
    <property type="evidence" value="ECO:0007669"/>
    <property type="project" value="InterPro"/>
</dbReference>
<dbReference type="GO" id="GO:0005576">
    <property type="term" value="C:extracellular region"/>
    <property type="evidence" value="ECO:0007669"/>
    <property type="project" value="InterPro"/>
</dbReference>
<proteinExistence type="predicted"/>
<reference evidence="3 4" key="1">
    <citation type="submission" date="2020-11" db="EMBL/GenBank/DDBJ databases">
        <authorList>
            <person name="Wallbank WR R."/>
            <person name="Pardo Diaz C."/>
            <person name="Kozak K."/>
            <person name="Martin S."/>
            <person name="Jiggins C."/>
            <person name="Moest M."/>
            <person name="Warren A I."/>
            <person name="Generalovic N T."/>
            <person name="Byers J.R.P. K."/>
            <person name="Montejo-Kovacevich G."/>
            <person name="Yen C E."/>
        </authorList>
    </citation>
    <scope>NUCLEOTIDE SEQUENCE [LARGE SCALE GENOMIC DNA]</scope>
</reference>
<dbReference type="InterPro" id="IPR036508">
    <property type="entry name" value="Chitin-bd_dom_sf"/>
</dbReference>
<evidence type="ECO:0000313" key="3">
    <source>
        <dbReference type="EMBL" id="CAD7080445.1"/>
    </source>
</evidence>
<dbReference type="AlphaFoldDB" id="A0A7R8YQG2"/>
<evidence type="ECO:0000256" key="1">
    <source>
        <dbReference type="SAM" id="SignalP"/>
    </source>
</evidence>
<dbReference type="InParanoid" id="A0A7R8YQG2"/>
<accession>A0A7R8YQG2</accession>
<dbReference type="EMBL" id="LR899010">
    <property type="protein sequence ID" value="CAD7080445.1"/>
    <property type="molecule type" value="Genomic_DNA"/>
</dbReference>
<keyword evidence="4" id="KW-1185">Reference proteome</keyword>
<feature type="domain" description="Chitin-binding type-2" evidence="2">
    <location>
        <begin position="89"/>
        <end position="136"/>
    </location>
</feature>
<name>A0A7R8YQG2_HERIL</name>
<dbReference type="InterPro" id="IPR002557">
    <property type="entry name" value="Chitin-bd_dom"/>
</dbReference>